<comment type="caution">
    <text evidence="1">The sequence shown here is derived from an EMBL/GenBank/DDBJ whole genome shotgun (WGS) entry which is preliminary data.</text>
</comment>
<protein>
    <submittedName>
        <fullName evidence="1">Uncharacterized protein</fullName>
    </submittedName>
</protein>
<reference evidence="1 2" key="1">
    <citation type="journal article" date="2016" name="Nat. Commun.">
        <title>Thousands of microbial genomes shed light on interconnected biogeochemical processes in an aquifer system.</title>
        <authorList>
            <person name="Anantharaman K."/>
            <person name="Brown C.T."/>
            <person name="Hug L.A."/>
            <person name="Sharon I."/>
            <person name="Castelle C.J."/>
            <person name="Probst A.J."/>
            <person name="Thomas B.C."/>
            <person name="Singh A."/>
            <person name="Wilkins M.J."/>
            <person name="Karaoz U."/>
            <person name="Brodie E.L."/>
            <person name="Williams K.H."/>
            <person name="Hubbard S.S."/>
            <person name="Banfield J.F."/>
        </authorList>
    </citation>
    <scope>NUCLEOTIDE SEQUENCE [LARGE SCALE GENOMIC DNA]</scope>
</reference>
<dbReference type="Proteomes" id="UP000178323">
    <property type="component" value="Unassembled WGS sequence"/>
</dbReference>
<sequence>MQIEKNLPQFNNSKSLIVAAGDHDAKIYSVFNGIIKKLELFCIPNPCFTDREGFVMQKIKGKYLTSGAVYTPKKEYLRVKFLTGLRKDIKNILRRESEIKNIYLFAPEYIADPIIKSMPVQIQEKIKIMHSGNYALQHPFKLLNMIKEKEFDIIGESVPLKEEARKLLSK</sequence>
<evidence type="ECO:0000313" key="2">
    <source>
        <dbReference type="Proteomes" id="UP000178323"/>
    </source>
</evidence>
<dbReference type="AlphaFoldDB" id="A0A1F5S8L7"/>
<gene>
    <name evidence="1" type="ORF">A2Y83_05075</name>
</gene>
<dbReference type="EMBL" id="MFFS01000006">
    <property type="protein sequence ID" value="OGF22966.1"/>
    <property type="molecule type" value="Genomic_DNA"/>
</dbReference>
<organism evidence="1 2">
    <name type="scientific">Candidatus Falkowbacteria bacterium RBG_13_39_14</name>
    <dbReference type="NCBI Taxonomy" id="1797985"/>
    <lineage>
        <taxon>Bacteria</taxon>
        <taxon>Candidatus Falkowiibacteriota</taxon>
    </lineage>
</organism>
<name>A0A1F5S8L7_9BACT</name>
<proteinExistence type="predicted"/>
<accession>A0A1F5S8L7</accession>
<evidence type="ECO:0000313" key="1">
    <source>
        <dbReference type="EMBL" id="OGF22966.1"/>
    </source>
</evidence>